<dbReference type="Gene3D" id="2.20.110.10">
    <property type="entry name" value="Histone H3 K4-specific methyltransferase SET7/9 N-terminal domain"/>
    <property type="match status" value="1"/>
</dbReference>
<reference evidence="2" key="1">
    <citation type="submission" date="2018-05" db="EMBL/GenBank/DDBJ databases">
        <authorList>
            <person name="Lanie J.A."/>
            <person name="Ng W.-L."/>
            <person name="Kazmierczak K.M."/>
            <person name="Andrzejewski T.M."/>
            <person name="Davidsen T.M."/>
            <person name="Wayne K.J."/>
            <person name="Tettelin H."/>
            <person name="Glass J.I."/>
            <person name="Rusch D."/>
            <person name="Podicherti R."/>
            <person name="Tsui H.-C.T."/>
            <person name="Winkler M.E."/>
        </authorList>
    </citation>
    <scope>NUCLEOTIDE SEQUENCE</scope>
</reference>
<feature type="transmembrane region" description="Helical" evidence="1">
    <location>
        <begin position="178"/>
        <end position="199"/>
    </location>
</feature>
<dbReference type="Pfam" id="PF07661">
    <property type="entry name" value="MORN_2"/>
    <property type="match status" value="5"/>
</dbReference>
<dbReference type="SUPFAM" id="SSF82185">
    <property type="entry name" value="Histone H3 K4-specific methyltransferase SET7/9 N-terminal domain"/>
    <property type="match status" value="1"/>
</dbReference>
<keyword evidence="1" id="KW-0812">Transmembrane</keyword>
<dbReference type="EMBL" id="UINC01079884">
    <property type="protein sequence ID" value="SVC22320.1"/>
    <property type="molecule type" value="Genomic_DNA"/>
</dbReference>
<evidence type="ECO:0000313" key="2">
    <source>
        <dbReference type="EMBL" id="SVC22320.1"/>
    </source>
</evidence>
<feature type="transmembrane region" description="Helical" evidence="1">
    <location>
        <begin position="84"/>
        <end position="106"/>
    </location>
</feature>
<dbReference type="InterPro" id="IPR011652">
    <property type="entry name" value="MORN_2"/>
</dbReference>
<dbReference type="AlphaFoldDB" id="A0A382KCW8"/>
<name>A0A382KCW8_9ZZZZ</name>
<keyword evidence="1" id="KW-0472">Membrane</keyword>
<feature type="transmembrane region" description="Helical" evidence="1">
    <location>
        <begin position="126"/>
        <end position="148"/>
    </location>
</feature>
<protein>
    <submittedName>
        <fullName evidence="2">Uncharacterized protein</fullName>
    </submittedName>
</protein>
<organism evidence="2">
    <name type="scientific">marine metagenome</name>
    <dbReference type="NCBI Taxonomy" id="408172"/>
    <lineage>
        <taxon>unclassified sequences</taxon>
        <taxon>metagenomes</taxon>
        <taxon>ecological metagenomes</taxon>
    </lineage>
</organism>
<accession>A0A382KCW8</accession>
<keyword evidence="1" id="KW-1133">Transmembrane helix</keyword>
<gene>
    <name evidence="2" type="ORF">METZ01_LOCUS275174</name>
</gene>
<feature type="transmembrane region" description="Helical" evidence="1">
    <location>
        <begin position="42"/>
        <end position="63"/>
    </location>
</feature>
<evidence type="ECO:0000256" key="1">
    <source>
        <dbReference type="SAM" id="Phobius"/>
    </source>
</evidence>
<dbReference type="Gene3D" id="3.90.930.1">
    <property type="match status" value="1"/>
</dbReference>
<proteinExistence type="predicted"/>
<sequence length="376" mass="41777">MKMLKKGFIALTLLGLVVTFAPFGLGILGFDVEGIIQLLLNLMVLGVFAIVSGTAGTVIIICYEKWVAHQDRPVKSTGQRLFATVQKIFIAVALLGVLTLLLHFTLGSFGLPPVLGFGTRGMAGVLPLMIAFFLFGVGAVGFWFTWVLGSAYDKRAGKEKSFNAPRSVVPGRRSVKDYALAMAPIGVFIIVALFSTGVIGGPPDGPYEEFHENGQLAFRTTYKDGERHGPFESYFENGQLSDKGTYNSELGDWRFGELDGLYESYFENGQLMNKSFYKDGNYFGLNEGYYDNGQLRFRTNYDSGEWMRVDGREEWYFPDGRLMSTGIYNMGERCGEWILDKDQSVSPSDVITDFGEEFLTLTYDPCPPRLEGEEGN</sequence>